<dbReference type="RefSeq" id="WP_054726340.1">
    <property type="nucleotide sequence ID" value="NZ_CP009429.1"/>
</dbReference>
<proteinExistence type="predicted"/>
<reference evidence="4" key="1">
    <citation type="submission" date="2015-11" db="EMBL/GenBank/DDBJ databases">
        <title>Complete genome sequence of a polyethylene-glycol degrader Sphingopyxis macrogoltabida 203N (NBRC 111659).</title>
        <authorList>
            <person name="Yoshiyuki O."/>
            <person name="Shouta N."/>
            <person name="Nagata Y."/>
            <person name="Numata M."/>
            <person name="Tsuchikane K."/>
            <person name="Hosoyama A."/>
            <person name="Yamazoe A."/>
            <person name="Tsuda M."/>
            <person name="Fujita N."/>
            <person name="Kawai F."/>
        </authorList>
    </citation>
    <scope>NUCLEOTIDE SEQUENCE [LARGE SCALE GENOMIC DNA]</scope>
    <source>
        <strain evidence="4">203N</strain>
    </source>
</reference>
<evidence type="ECO:0000256" key="2">
    <source>
        <dbReference type="SAM" id="Phobius"/>
    </source>
</evidence>
<dbReference type="KEGG" id="smaz:LH19_07200"/>
<gene>
    <name evidence="3" type="ORF">ATM17_12635</name>
</gene>
<feature type="region of interest" description="Disordered" evidence="1">
    <location>
        <begin position="1"/>
        <end position="21"/>
    </location>
</feature>
<dbReference type="AlphaFoldDB" id="A0AAC9AVD2"/>
<keyword evidence="4" id="KW-1185">Reference proteome</keyword>
<keyword evidence="2" id="KW-0472">Membrane</keyword>
<protein>
    <submittedName>
        <fullName evidence="3">Uncharacterized protein</fullName>
    </submittedName>
</protein>
<dbReference type="Proteomes" id="UP000076088">
    <property type="component" value="Chromosome"/>
</dbReference>
<dbReference type="EMBL" id="CP013344">
    <property type="protein sequence ID" value="AMU89882.1"/>
    <property type="molecule type" value="Genomic_DNA"/>
</dbReference>
<organism evidence="3 4">
    <name type="scientific">Sphingopyxis macrogoltabida</name>
    <name type="common">Sphingomonas macrogoltabidus</name>
    <dbReference type="NCBI Taxonomy" id="33050"/>
    <lineage>
        <taxon>Bacteria</taxon>
        <taxon>Pseudomonadati</taxon>
        <taxon>Pseudomonadota</taxon>
        <taxon>Alphaproteobacteria</taxon>
        <taxon>Sphingomonadales</taxon>
        <taxon>Sphingomonadaceae</taxon>
        <taxon>Sphingopyxis</taxon>
    </lineage>
</organism>
<evidence type="ECO:0000313" key="4">
    <source>
        <dbReference type="Proteomes" id="UP000076088"/>
    </source>
</evidence>
<keyword evidence="2" id="KW-1133">Transmembrane helix</keyword>
<accession>A0AAC9AVD2</accession>
<name>A0AAC9AVD2_SPHMC</name>
<reference evidence="3 4" key="2">
    <citation type="journal article" date="2016" name="Genome Announc.">
        <title>Complete Genome Sequence of Sphingopyxis macrogoltabida Strain 203N (NBRC 111659), a Polyethylene Glycol Degrader.</title>
        <authorList>
            <person name="Ohtsubo Y."/>
            <person name="Nonoyama S."/>
            <person name="Nagata Y."/>
            <person name="Numata M."/>
            <person name="Tsuchikane K."/>
            <person name="Hosoyama A."/>
            <person name="Yamazoe A."/>
            <person name="Tsuda M."/>
            <person name="Fujita N."/>
            <person name="Kawai F."/>
        </authorList>
    </citation>
    <scope>NUCLEOTIDE SEQUENCE [LARGE SCALE GENOMIC DNA]</scope>
    <source>
        <strain evidence="3 4">203N</strain>
    </source>
</reference>
<feature type="transmembrane region" description="Helical" evidence="2">
    <location>
        <begin position="766"/>
        <end position="790"/>
    </location>
</feature>
<evidence type="ECO:0000313" key="3">
    <source>
        <dbReference type="EMBL" id="AMU89882.1"/>
    </source>
</evidence>
<sequence>MGAVETARDALFGNPPQPNMEPSREGLLAAITELQQNITGIVSGIPAYEDVADLPAVTVDDNGKQGRVYDAVDPENNGFWIVQSGAWVVDTSFQDALEGAVQPLVDEAQAWAEGTEPGGPGTYSAKEGAELSEAWATGTEPGGPGTKSAQQIVDEIDTGTMLRQAESPEAGLLITNSGEAFAVVSDPEAGGAIYRNTPSSNLYNTAAKVTGYYIQSSTGALSPNVSAAVSADIPCSPGDQFTISTNGNRQAEVAFYTGPNATGPILPVNTTLDPKTVTAPATAAFMKLTVAFPGKPEPSQIMVNAGAVALPYEPFGSTAELVSVWPPSSAGATLHLAGSGISYVESARSGTLIRNGFVAFPVPNLTAAPCRVNLRDNRIGGVQLRDGSDDSAPDKILGTDLGGNHGYRISECTANGHGKVTADEGSVWAQSGVESVLVKVLDANKLLMARRTTNAFMTTGTWTHVSGATNTGNIVITAQLGKSWFPPHKNYSIRVMVDGVTIEDQTGDWPYSRDVKIVESCDFISRPDYIAWWVANGGASGAPVNAAASYTQTLTHYFDRDGQLTIYCDWLVLKSTAMEYLRGFQVGLLGSPLSIVVPGAVPFTYQGNSIDYSRGAAANLTVAGNEAIKFDAAKLQATGEYGSRALTLWSDAIFATGFLPIGDVAPGVRRTRVANLALEIETSGKIYGRVLDIGARTAAAGERYSMAAYRHIIPRSSARLSLYTVRTPDGGAYVYADWIDKPGLDRLPLPDDLIGRNFTVVEARGVTLSAGIVAGSLPVVVANGVAALILRVD</sequence>
<keyword evidence="2" id="KW-0812">Transmembrane</keyword>
<evidence type="ECO:0000256" key="1">
    <source>
        <dbReference type="SAM" id="MobiDB-lite"/>
    </source>
</evidence>